<keyword evidence="1" id="KW-1133">Transmembrane helix</keyword>
<evidence type="ECO:0000256" key="1">
    <source>
        <dbReference type="SAM" id="Phobius"/>
    </source>
</evidence>
<keyword evidence="1" id="KW-0812">Transmembrane</keyword>
<accession>A0A7J3Z534</accession>
<proteinExistence type="predicted"/>
<feature type="transmembrane region" description="Helical" evidence="1">
    <location>
        <begin position="20"/>
        <end position="39"/>
    </location>
</feature>
<dbReference type="Gene3D" id="1.20.1250.20">
    <property type="entry name" value="MFS general substrate transporter like domains"/>
    <property type="match status" value="1"/>
</dbReference>
<feature type="transmembrane region" description="Helical" evidence="1">
    <location>
        <begin position="51"/>
        <end position="69"/>
    </location>
</feature>
<name>A0A7J3Z534_9CREN</name>
<dbReference type="EMBL" id="DRYQ01000013">
    <property type="protein sequence ID" value="HHQ49896.1"/>
    <property type="molecule type" value="Genomic_DNA"/>
</dbReference>
<gene>
    <name evidence="2" type="ORF">ENM66_00885</name>
</gene>
<reference evidence="2" key="1">
    <citation type="journal article" date="2020" name="mSystems">
        <title>Genome- and Community-Level Interaction Insights into Carbon Utilization and Element Cycling Functions of Hydrothermarchaeota in Hydrothermal Sediment.</title>
        <authorList>
            <person name="Zhou Z."/>
            <person name="Liu Y."/>
            <person name="Xu W."/>
            <person name="Pan J."/>
            <person name="Luo Z.H."/>
            <person name="Li M."/>
        </authorList>
    </citation>
    <scope>NUCLEOTIDE SEQUENCE [LARGE SCALE GENOMIC DNA]</scope>
    <source>
        <strain evidence="2">SpSt-1105</strain>
    </source>
</reference>
<evidence type="ECO:0008006" key="3">
    <source>
        <dbReference type="Google" id="ProtNLM"/>
    </source>
</evidence>
<organism evidence="2">
    <name type="scientific">Ignisphaera aggregans</name>
    <dbReference type="NCBI Taxonomy" id="334771"/>
    <lineage>
        <taxon>Archaea</taxon>
        <taxon>Thermoproteota</taxon>
        <taxon>Thermoprotei</taxon>
        <taxon>Desulfurococcales</taxon>
        <taxon>Desulfurococcaceae</taxon>
        <taxon>Ignisphaera</taxon>
    </lineage>
</organism>
<dbReference type="AlphaFoldDB" id="A0A7J3Z534"/>
<protein>
    <recommendedName>
        <fullName evidence="3">MFS transporter</fullName>
    </recommendedName>
</protein>
<dbReference type="InterPro" id="IPR036259">
    <property type="entry name" value="MFS_trans_sf"/>
</dbReference>
<comment type="caution">
    <text evidence="2">The sequence shown here is derived from an EMBL/GenBank/DDBJ whole genome shotgun (WGS) entry which is preliminary data.</text>
</comment>
<sequence>MYPSLSLVLNVIYQAPPEVYSLAMGVASIMLGVGTYIWGPVIDKLGGKRTLIMAIIASAIVTYIMYPALGSNVGLRSPLLASNTLWCCGSSWNKLCS</sequence>
<keyword evidence="1" id="KW-0472">Membrane</keyword>
<dbReference type="SUPFAM" id="SSF103473">
    <property type="entry name" value="MFS general substrate transporter"/>
    <property type="match status" value="1"/>
</dbReference>
<evidence type="ECO:0000313" key="2">
    <source>
        <dbReference type="EMBL" id="HHQ49896.1"/>
    </source>
</evidence>